<gene>
    <name evidence="2" type="ORF">NCTC10738_03681</name>
</gene>
<dbReference type="GO" id="GO:0032259">
    <property type="term" value="P:methylation"/>
    <property type="evidence" value="ECO:0007669"/>
    <property type="project" value="UniProtKB-KW"/>
</dbReference>
<dbReference type="GO" id="GO:0008168">
    <property type="term" value="F:methyltransferase activity"/>
    <property type="evidence" value="ECO:0007669"/>
    <property type="project" value="UniProtKB-KW"/>
</dbReference>
<dbReference type="Gene3D" id="3.40.50.150">
    <property type="entry name" value="Vaccinia Virus protein VP39"/>
    <property type="match status" value="1"/>
</dbReference>
<dbReference type="InterPro" id="IPR029063">
    <property type="entry name" value="SAM-dependent_MTases_sf"/>
</dbReference>
<keyword evidence="2" id="KW-0808">Transferase</keyword>
<proteinExistence type="predicted"/>
<dbReference type="PIRSF" id="PIRSF031679">
    <property type="entry name" value="Mtase_Alr7345_prd"/>
    <property type="match status" value="1"/>
</dbReference>
<keyword evidence="3" id="KW-1185">Reference proteome</keyword>
<protein>
    <submittedName>
        <fullName evidence="2">Predicted methyltransferase</fullName>
    </submittedName>
</protein>
<dbReference type="RefSeq" id="WP_054745579.1">
    <property type="nucleotide sequence ID" value="NZ_AP024609.1"/>
</dbReference>
<sequence>MEYKQFNRKLATPLGKALLVAGMLLGSGAVQAGEPALLEAVNSDFRREANVERDQYRHPEQTLAFFGITAEQTVIELWPGGGWYTEILAPMLADKGQYIAAGFNTAPQEDTPGSRYRAKAGKRYLEWLQAHPKELGKIELVVLDPPAQVKLGEDASADAVLTFRNLHNWASQGQLQTVFQAAFNVLKDGGVFGVVEHRGKAGNGPDSGYMMQDEMIALAEKVGFTLEASSEINANAKDSKDYPKGVWTLPPTLRLGEQDRDTYLKIGESDRMTLKFIKKAN</sequence>
<keyword evidence="2" id="KW-0489">Methyltransferase</keyword>
<evidence type="ECO:0000313" key="3">
    <source>
        <dbReference type="Proteomes" id="UP000254069"/>
    </source>
</evidence>
<organism evidence="2 3">
    <name type="scientific">Shewanella algae</name>
    <dbReference type="NCBI Taxonomy" id="38313"/>
    <lineage>
        <taxon>Bacteria</taxon>
        <taxon>Pseudomonadati</taxon>
        <taxon>Pseudomonadota</taxon>
        <taxon>Gammaproteobacteria</taxon>
        <taxon>Alteromonadales</taxon>
        <taxon>Shewanellaceae</taxon>
        <taxon>Shewanella</taxon>
    </lineage>
</organism>
<keyword evidence="1" id="KW-0732">Signal</keyword>
<reference evidence="2 3" key="1">
    <citation type="submission" date="2018-06" db="EMBL/GenBank/DDBJ databases">
        <authorList>
            <consortium name="Pathogen Informatics"/>
            <person name="Doyle S."/>
        </authorList>
    </citation>
    <scope>NUCLEOTIDE SEQUENCE [LARGE SCALE GENOMIC DNA]</scope>
    <source>
        <strain evidence="2 3">NCTC10738</strain>
    </source>
</reference>
<accession>A0A380BRN1</accession>
<evidence type="ECO:0000313" key="2">
    <source>
        <dbReference type="EMBL" id="SUJ04646.1"/>
    </source>
</evidence>
<dbReference type="AlphaFoldDB" id="A0A380BRN1"/>
<name>A0A380BRN1_9GAMM</name>
<evidence type="ECO:0000256" key="1">
    <source>
        <dbReference type="SAM" id="SignalP"/>
    </source>
</evidence>
<dbReference type="KEGG" id="salg:BS332_19190"/>
<feature type="chain" id="PRO_5016980120" evidence="1">
    <location>
        <begin position="33"/>
        <end position="281"/>
    </location>
</feature>
<dbReference type="EMBL" id="UGYO01000002">
    <property type="protein sequence ID" value="SUJ04646.1"/>
    <property type="molecule type" value="Genomic_DNA"/>
</dbReference>
<dbReference type="SUPFAM" id="SSF53335">
    <property type="entry name" value="S-adenosyl-L-methionine-dependent methyltransferases"/>
    <property type="match status" value="1"/>
</dbReference>
<dbReference type="InterPro" id="IPR016980">
    <property type="entry name" value="S-AdoMet-dep_MeTrfase_Alr7345"/>
</dbReference>
<feature type="signal peptide" evidence="1">
    <location>
        <begin position="1"/>
        <end position="32"/>
    </location>
</feature>
<dbReference type="Proteomes" id="UP000254069">
    <property type="component" value="Unassembled WGS sequence"/>
</dbReference>